<feature type="domain" description="EamA" evidence="2">
    <location>
        <begin position="160"/>
        <end position="288"/>
    </location>
</feature>
<evidence type="ECO:0000259" key="2">
    <source>
        <dbReference type="Pfam" id="PF00892"/>
    </source>
</evidence>
<feature type="transmembrane region" description="Helical" evidence="1">
    <location>
        <begin position="275"/>
        <end position="293"/>
    </location>
</feature>
<evidence type="ECO:0000313" key="3">
    <source>
        <dbReference type="EMBL" id="TCO70698.1"/>
    </source>
</evidence>
<feature type="transmembrane region" description="Helical" evidence="1">
    <location>
        <begin position="218"/>
        <end position="241"/>
    </location>
</feature>
<comment type="caution">
    <text evidence="3">The sequence shown here is derived from an EMBL/GenBank/DDBJ whole genome shotgun (WGS) entry which is preliminary data.</text>
</comment>
<feature type="transmembrane region" description="Helical" evidence="1">
    <location>
        <begin position="74"/>
        <end position="94"/>
    </location>
</feature>
<dbReference type="AlphaFoldDB" id="A0A4R2KKZ6"/>
<dbReference type="InterPro" id="IPR037185">
    <property type="entry name" value="EmrE-like"/>
</dbReference>
<name>A0A4R2KKZ6_9GAMM</name>
<feature type="transmembrane region" description="Helical" evidence="1">
    <location>
        <begin position="190"/>
        <end position="212"/>
    </location>
</feature>
<dbReference type="SUPFAM" id="SSF103481">
    <property type="entry name" value="Multidrug resistance efflux transporter EmrE"/>
    <property type="match status" value="2"/>
</dbReference>
<evidence type="ECO:0000313" key="4">
    <source>
        <dbReference type="Proteomes" id="UP000294980"/>
    </source>
</evidence>
<feature type="transmembrane region" description="Helical" evidence="1">
    <location>
        <begin position="100"/>
        <end position="123"/>
    </location>
</feature>
<keyword evidence="1" id="KW-0472">Membrane</keyword>
<feature type="transmembrane region" description="Helical" evidence="1">
    <location>
        <begin position="42"/>
        <end position="62"/>
    </location>
</feature>
<dbReference type="Gene3D" id="1.10.3730.20">
    <property type="match status" value="2"/>
</dbReference>
<dbReference type="GO" id="GO:0016020">
    <property type="term" value="C:membrane"/>
    <property type="evidence" value="ECO:0007669"/>
    <property type="project" value="InterPro"/>
</dbReference>
<protein>
    <submittedName>
        <fullName evidence="3">Threonine/homoserine efflux transporter RhtA</fullName>
    </submittedName>
</protein>
<proteinExistence type="predicted"/>
<keyword evidence="1" id="KW-0812">Transmembrane</keyword>
<dbReference type="Proteomes" id="UP000294980">
    <property type="component" value="Unassembled WGS sequence"/>
</dbReference>
<organism evidence="3 4">
    <name type="scientific">Chromatocurvus halotolerans</name>
    <dbReference type="NCBI Taxonomy" id="1132028"/>
    <lineage>
        <taxon>Bacteria</taxon>
        <taxon>Pseudomonadati</taxon>
        <taxon>Pseudomonadota</taxon>
        <taxon>Gammaproteobacteria</taxon>
        <taxon>Cellvibrionales</taxon>
        <taxon>Halieaceae</taxon>
        <taxon>Chromatocurvus</taxon>
    </lineage>
</organism>
<dbReference type="PANTHER" id="PTHR22911">
    <property type="entry name" value="ACYL-MALONYL CONDENSING ENZYME-RELATED"/>
    <property type="match status" value="1"/>
</dbReference>
<dbReference type="Pfam" id="PF00892">
    <property type="entry name" value="EamA"/>
    <property type="match status" value="2"/>
</dbReference>
<accession>A0A4R2KKZ6</accession>
<reference evidence="3 4" key="1">
    <citation type="submission" date="2019-03" db="EMBL/GenBank/DDBJ databases">
        <title>Genomic Encyclopedia of Type Strains, Phase IV (KMG-IV): sequencing the most valuable type-strain genomes for metagenomic binning, comparative biology and taxonomic classification.</title>
        <authorList>
            <person name="Goeker M."/>
        </authorList>
    </citation>
    <scope>NUCLEOTIDE SEQUENCE [LARGE SCALE GENOMIC DNA]</scope>
    <source>
        <strain evidence="3 4">DSM 23344</strain>
    </source>
</reference>
<feature type="transmembrane region" description="Helical" evidence="1">
    <location>
        <begin position="155"/>
        <end position="178"/>
    </location>
</feature>
<dbReference type="EMBL" id="SLWX01000025">
    <property type="protein sequence ID" value="TCO70698.1"/>
    <property type="molecule type" value="Genomic_DNA"/>
</dbReference>
<feature type="transmembrane region" description="Helical" evidence="1">
    <location>
        <begin position="12"/>
        <end position="36"/>
    </location>
</feature>
<feature type="domain" description="EamA" evidence="2">
    <location>
        <begin position="14"/>
        <end position="146"/>
    </location>
</feature>
<keyword evidence="1" id="KW-1133">Transmembrane helix</keyword>
<evidence type="ECO:0000256" key="1">
    <source>
        <dbReference type="SAM" id="Phobius"/>
    </source>
</evidence>
<gene>
    <name evidence="3" type="ORF">EV688_1259</name>
</gene>
<feature type="transmembrane region" description="Helical" evidence="1">
    <location>
        <begin position="130"/>
        <end position="149"/>
    </location>
</feature>
<dbReference type="OrthoDB" id="9814238at2"/>
<dbReference type="InterPro" id="IPR000620">
    <property type="entry name" value="EamA_dom"/>
</dbReference>
<sequence>MKTLALQLQGGMSTLLVVLAALFWGLSGGIGAILLADGWDTFVLAVYRGGIGLLLVCVWLALRPARAGLGNYRLWLWSAVAGIGVAGNFSFYFISIREGSVAVAATLMYCAPVFVYLASFLLGLERATRAKAVAVVVVVLGIVLLTGVYNVDAQAITPTGVGAGLIAGLAYAVFIFGFKYAARHGSPQAVLAIAFATLVALLIAFAGVGSVMAAMNSAVWPLFLALGLLGGGLSFICYVIGLKYTAPAVASLVAMVEPVTASLFGVLVLSDNLAAVQFVGMALILVTVTSLGVSSGAR</sequence>
<feature type="transmembrane region" description="Helical" evidence="1">
    <location>
        <begin position="248"/>
        <end position="269"/>
    </location>
</feature>
<keyword evidence="4" id="KW-1185">Reference proteome</keyword>